<evidence type="ECO:0000313" key="4">
    <source>
        <dbReference type="EMBL" id="CPR14145.1"/>
    </source>
</evidence>
<dbReference type="Proteomes" id="UP000044377">
    <property type="component" value="Unassembled WGS sequence"/>
</dbReference>
<keyword evidence="5" id="KW-1185">Reference proteome</keyword>
<dbReference type="PANTHER" id="PTHR43626:SF4">
    <property type="entry name" value="GCN5-RELATED N-ACETYLTRANSFERASE 2, CHLOROPLASTIC"/>
    <property type="match status" value="1"/>
</dbReference>
<evidence type="ECO:0000256" key="1">
    <source>
        <dbReference type="ARBA" id="ARBA00022679"/>
    </source>
</evidence>
<dbReference type="AlphaFoldDB" id="A0A0G4JQF4"/>
<reference evidence="5" key="1">
    <citation type="submission" date="2015-01" db="EMBL/GenBank/DDBJ databases">
        <authorList>
            <person name="Paterson Steve"/>
        </authorList>
    </citation>
    <scope>NUCLEOTIDE SEQUENCE [LARGE SCALE GENOMIC DNA]</scope>
    <source>
        <strain evidence="5">OBR1</strain>
    </source>
</reference>
<dbReference type="Gene3D" id="3.40.630.30">
    <property type="match status" value="1"/>
</dbReference>
<dbReference type="PANTHER" id="PTHR43626">
    <property type="entry name" value="ACYL-COA N-ACYLTRANSFERASE"/>
    <property type="match status" value="1"/>
</dbReference>
<organism evidence="4 5">
    <name type="scientific">Brenneria goodwinii</name>
    <dbReference type="NCBI Taxonomy" id="1109412"/>
    <lineage>
        <taxon>Bacteria</taxon>
        <taxon>Pseudomonadati</taxon>
        <taxon>Pseudomonadota</taxon>
        <taxon>Gammaproteobacteria</taxon>
        <taxon>Enterobacterales</taxon>
        <taxon>Pectobacteriaceae</taxon>
        <taxon>Brenneria</taxon>
    </lineage>
</organism>
<proteinExistence type="predicted"/>
<keyword evidence="2" id="KW-0012">Acyltransferase</keyword>
<dbReference type="GO" id="GO:0005737">
    <property type="term" value="C:cytoplasm"/>
    <property type="evidence" value="ECO:0007669"/>
    <property type="project" value="TreeGrafter"/>
</dbReference>
<gene>
    <name evidence="4" type="ORF">BN1221_00552c</name>
</gene>
<feature type="domain" description="N-acetyltransferase" evidence="3">
    <location>
        <begin position="6"/>
        <end position="142"/>
    </location>
</feature>
<dbReference type="PROSITE" id="PS51186">
    <property type="entry name" value="GNAT"/>
    <property type="match status" value="1"/>
</dbReference>
<sequence length="146" mass="16402">MSMQIVKKGDAPDIDWQALAALLRRAGLGDRDAVKLKQAYQNSQFYWLGYADNQIIATARAISDFTYASYLADVAISPEYQGRGYGNLLMNEIMATLSQYGKTFIYSVPDKIGFYKKYGYHILATGMVYANPQEIERLRGVGYLAD</sequence>
<dbReference type="SUPFAM" id="SSF55729">
    <property type="entry name" value="Acyl-CoA N-acyltransferases (Nat)"/>
    <property type="match status" value="1"/>
</dbReference>
<protein>
    <recommendedName>
        <fullName evidence="3">N-acetyltransferase domain-containing protein</fullName>
    </recommendedName>
</protein>
<dbReference type="InterPro" id="IPR045039">
    <property type="entry name" value="NSI-like"/>
</dbReference>
<dbReference type="Pfam" id="PF13508">
    <property type="entry name" value="Acetyltransf_7"/>
    <property type="match status" value="1"/>
</dbReference>
<dbReference type="InterPro" id="IPR016181">
    <property type="entry name" value="Acyl_CoA_acyltransferase"/>
</dbReference>
<dbReference type="CDD" id="cd04301">
    <property type="entry name" value="NAT_SF"/>
    <property type="match status" value="1"/>
</dbReference>
<dbReference type="STRING" id="1109412.BN1221_00552c"/>
<dbReference type="InterPro" id="IPR000182">
    <property type="entry name" value="GNAT_dom"/>
</dbReference>
<evidence type="ECO:0000259" key="3">
    <source>
        <dbReference type="PROSITE" id="PS51186"/>
    </source>
</evidence>
<dbReference type="EMBL" id="CGIG01000001">
    <property type="protein sequence ID" value="CPR14145.1"/>
    <property type="molecule type" value="Genomic_DNA"/>
</dbReference>
<evidence type="ECO:0000313" key="5">
    <source>
        <dbReference type="Proteomes" id="UP000044377"/>
    </source>
</evidence>
<dbReference type="GO" id="GO:0008080">
    <property type="term" value="F:N-acetyltransferase activity"/>
    <property type="evidence" value="ECO:0007669"/>
    <property type="project" value="InterPro"/>
</dbReference>
<evidence type="ECO:0000256" key="2">
    <source>
        <dbReference type="ARBA" id="ARBA00023315"/>
    </source>
</evidence>
<keyword evidence="1" id="KW-0808">Transferase</keyword>
<name>A0A0G4JQF4_9GAMM</name>
<dbReference type="RefSeq" id="WP_414734139.1">
    <property type="nucleotide sequence ID" value="NZ_CGIG01000001.1"/>
</dbReference>
<accession>A0A0G4JQF4</accession>